<evidence type="ECO:0000313" key="2">
    <source>
        <dbReference type="Proteomes" id="UP000178964"/>
    </source>
</evidence>
<dbReference type="EMBL" id="MEVK01000011">
    <property type="protein sequence ID" value="OGC59643.1"/>
    <property type="molecule type" value="Genomic_DNA"/>
</dbReference>
<protein>
    <submittedName>
        <fullName evidence="1">Uncharacterized protein</fullName>
    </submittedName>
</protein>
<reference evidence="1 2" key="1">
    <citation type="journal article" date="2016" name="Nat. Commun.">
        <title>Thousands of microbial genomes shed light on interconnected biogeochemical processes in an aquifer system.</title>
        <authorList>
            <person name="Anantharaman K."/>
            <person name="Brown C.T."/>
            <person name="Hug L.A."/>
            <person name="Sharon I."/>
            <person name="Castelle C.J."/>
            <person name="Probst A.J."/>
            <person name="Thomas B.C."/>
            <person name="Singh A."/>
            <person name="Wilkins M.J."/>
            <person name="Karaoz U."/>
            <person name="Brodie E.L."/>
            <person name="Williams K.H."/>
            <person name="Hubbard S.S."/>
            <person name="Banfield J.F."/>
        </authorList>
    </citation>
    <scope>NUCLEOTIDE SEQUENCE [LARGE SCALE GENOMIC DNA]</scope>
</reference>
<evidence type="ECO:0000313" key="1">
    <source>
        <dbReference type="EMBL" id="OGC59643.1"/>
    </source>
</evidence>
<organism evidence="1 2">
    <name type="scientific">candidate division WWE3 bacterium RIFCSPLOWO2_01_FULL_42_11</name>
    <dbReference type="NCBI Taxonomy" id="1802627"/>
    <lineage>
        <taxon>Bacteria</taxon>
        <taxon>Katanobacteria</taxon>
    </lineage>
</organism>
<comment type="caution">
    <text evidence="1">The sequence shown here is derived from an EMBL/GenBank/DDBJ whole genome shotgun (WGS) entry which is preliminary data.</text>
</comment>
<name>A0A1F4VS74_UNCKA</name>
<dbReference type="AlphaFoldDB" id="A0A1F4VS74"/>
<dbReference type="Proteomes" id="UP000178964">
    <property type="component" value="Unassembled WGS sequence"/>
</dbReference>
<proteinExistence type="predicted"/>
<sequence>MGFGIRDENVRDSEYRNLREGPIILNGDGEAVLAVNGSATKTELELPFVIDPRVLPKGNVD</sequence>
<accession>A0A1F4VS74</accession>
<gene>
    <name evidence="1" type="ORF">A3A70_01625</name>
</gene>